<feature type="transmembrane region" description="Helical" evidence="1">
    <location>
        <begin position="45"/>
        <end position="64"/>
    </location>
</feature>
<feature type="transmembrane region" description="Helical" evidence="1">
    <location>
        <begin position="12"/>
        <end position="33"/>
    </location>
</feature>
<feature type="transmembrane region" description="Helical" evidence="1">
    <location>
        <begin position="71"/>
        <end position="89"/>
    </location>
</feature>
<dbReference type="Proteomes" id="UP001141259">
    <property type="component" value="Unassembled WGS sequence"/>
</dbReference>
<dbReference type="RefSeq" id="WP_259623787.1">
    <property type="nucleotide sequence ID" value="NZ_JANYMP010000006.1"/>
</dbReference>
<keyword evidence="1" id="KW-0812">Transmembrane</keyword>
<name>A0A9X3A081_9PSEU</name>
<accession>A0A9X3A081</accession>
<evidence type="ECO:0000256" key="1">
    <source>
        <dbReference type="SAM" id="Phobius"/>
    </source>
</evidence>
<protein>
    <recommendedName>
        <fullName evidence="4">DoxX-like protein</fullName>
    </recommendedName>
</protein>
<sequence>MRNSTGRSAVPPEVLIASLVAGGGALLFLLVGVVKWQVDGDAGWVRFPLIVAVLELVVAGGLVIGFRPARITAIILFLLLGLLHLLATLNEGPLWARAITGVLSAAHIYGVVLLNTAPALTYLKRGGLR</sequence>
<keyword evidence="1" id="KW-0472">Membrane</keyword>
<keyword evidence="1" id="KW-1133">Transmembrane helix</keyword>
<dbReference type="AlphaFoldDB" id="A0A9X3A081"/>
<comment type="caution">
    <text evidence="2">The sequence shown here is derived from an EMBL/GenBank/DDBJ whole genome shotgun (WGS) entry which is preliminary data.</text>
</comment>
<proteinExistence type="predicted"/>
<keyword evidence="3" id="KW-1185">Reference proteome</keyword>
<dbReference type="EMBL" id="JANYMP010000006">
    <property type="protein sequence ID" value="MCS7478289.1"/>
    <property type="molecule type" value="Genomic_DNA"/>
</dbReference>
<evidence type="ECO:0000313" key="2">
    <source>
        <dbReference type="EMBL" id="MCS7478289.1"/>
    </source>
</evidence>
<feature type="transmembrane region" description="Helical" evidence="1">
    <location>
        <begin position="95"/>
        <end position="123"/>
    </location>
</feature>
<reference evidence="2" key="1">
    <citation type="submission" date="2022-08" db="EMBL/GenBank/DDBJ databases">
        <authorList>
            <person name="Tistechok S."/>
            <person name="Samborskyy M."/>
            <person name="Roman I."/>
        </authorList>
    </citation>
    <scope>NUCLEOTIDE SEQUENCE</scope>
    <source>
        <strain evidence="2">DSM 103496</strain>
    </source>
</reference>
<gene>
    <name evidence="2" type="ORF">NZH93_15625</name>
</gene>
<organism evidence="2 3">
    <name type="scientific">Umezawaea endophytica</name>
    <dbReference type="NCBI Taxonomy" id="1654476"/>
    <lineage>
        <taxon>Bacteria</taxon>
        <taxon>Bacillati</taxon>
        <taxon>Actinomycetota</taxon>
        <taxon>Actinomycetes</taxon>
        <taxon>Pseudonocardiales</taxon>
        <taxon>Pseudonocardiaceae</taxon>
        <taxon>Umezawaea</taxon>
    </lineage>
</organism>
<evidence type="ECO:0000313" key="3">
    <source>
        <dbReference type="Proteomes" id="UP001141259"/>
    </source>
</evidence>
<evidence type="ECO:0008006" key="4">
    <source>
        <dbReference type="Google" id="ProtNLM"/>
    </source>
</evidence>